<protein>
    <submittedName>
        <fullName evidence="1">HDC08768</fullName>
    </submittedName>
</protein>
<gene>
    <name evidence="1" type="ORF">HDC08768</name>
</gene>
<evidence type="ECO:0000313" key="1">
    <source>
        <dbReference type="EMBL" id="DAA02811.1"/>
    </source>
</evidence>
<reference evidence="1" key="1">
    <citation type="journal article" date="2003" name="Genome Biol.">
        <title>An integrated gene annotation and transcriptional profiling approach towards the full gene content of the Drosophila genome.</title>
        <authorList>
            <person name="Hild M."/>
            <person name="Beckmann B."/>
            <person name="Haas S.A."/>
            <person name="Koch B."/>
            <person name="Solovyev V."/>
            <person name="Busold C."/>
            <person name="Fellenberg K."/>
            <person name="Boutros M."/>
            <person name="Vingron M."/>
            <person name="Sauer F."/>
            <person name="Hoheisel J.D."/>
            <person name="Paro R."/>
        </authorList>
    </citation>
    <scope>NUCLEOTIDE SEQUENCE</scope>
</reference>
<accession>Q6ILQ0</accession>
<dbReference type="AlphaFoldDB" id="Q6ILQ0"/>
<dbReference type="EMBL" id="BK001966">
    <property type="protein sequence ID" value="DAA02811.1"/>
    <property type="molecule type" value="Genomic_DNA"/>
</dbReference>
<name>Q6ILQ0_DROME</name>
<proteinExistence type="predicted"/>
<sequence>MATPIFPTLRQPARHGGRGACVRGGNRFPQCHCNWWNFSKELHREQQLQMALSLVQFDRATCENLMSSPVPIRSSSSGSQYPFQSHTHTQAPIPPHHHLHLYSLSKPHSSPISHPHHPFRPRTPLGMTNVESLGKVRLLYCLLLASRRPKLPACEHVSLEDWSAQVSWLYVGPLFPLTKGKARPKPSTPVIGF</sequence>
<organism evidence="1">
    <name type="scientific">Drosophila melanogaster</name>
    <name type="common">Fruit fly</name>
    <dbReference type="NCBI Taxonomy" id="7227"/>
    <lineage>
        <taxon>Eukaryota</taxon>
        <taxon>Metazoa</taxon>
        <taxon>Ecdysozoa</taxon>
        <taxon>Arthropoda</taxon>
        <taxon>Hexapoda</taxon>
        <taxon>Insecta</taxon>
        <taxon>Pterygota</taxon>
        <taxon>Neoptera</taxon>
        <taxon>Endopterygota</taxon>
        <taxon>Diptera</taxon>
        <taxon>Brachycera</taxon>
        <taxon>Muscomorpha</taxon>
        <taxon>Ephydroidea</taxon>
        <taxon>Drosophilidae</taxon>
        <taxon>Drosophila</taxon>
        <taxon>Sophophora</taxon>
    </lineage>
</organism>